<feature type="non-terminal residue" evidence="1">
    <location>
        <position position="269"/>
    </location>
</feature>
<comment type="caution">
    <text evidence="1">The sequence shown here is derived from an EMBL/GenBank/DDBJ whole genome shotgun (WGS) entry which is preliminary data.</text>
</comment>
<dbReference type="AlphaFoldDB" id="X1TFN8"/>
<protein>
    <submittedName>
        <fullName evidence="1">Uncharacterized protein</fullName>
    </submittedName>
</protein>
<proteinExistence type="predicted"/>
<name>X1TFN8_9ZZZZ</name>
<accession>X1TFN8</accession>
<organism evidence="1">
    <name type="scientific">marine sediment metagenome</name>
    <dbReference type="NCBI Taxonomy" id="412755"/>
    <lineage>
        <taxon>unclassified sequences</taxon>
        <taxon>metagenomes</taxon>
        <taxon>ecological metagenomes</taxon>
    </lineage>
</organism>
<dbReference type="EMBL" id="BARW01021625">
    <property type="protein sequence ID" value="GAI90166.1"/>
    <property type="molecule type" value="Genomic_DNA"/>
</dbReference>
<feature type="non-terminal residue" evidence="1">
    <location>
        <position position="1"/>
    </location>
</feature>
<evidence type="ECO:0000313" key="1">
    <source>
        <dbReference type="EMBL" id="GAI90166.1"/>
    </source>
</evidence>
<reference evidence="1" key="1">
    <citation type="journal article" date="2014" name="Front. Microbiol.">
        <title>High frequency of phylogenetically diverse reductive dehalogenase-homologous genes in deep subseafloor sedimentary metagenomes.</title>
        <authorList>
            <person name="Kawai M."/>
            <person name="Futagami T."/>
            <person name="Toyoda A."/>
            <person name="Takaki Y."/>
            <person name="Nishi S."/>
            <person name="Hori S."/>
            <person name="Arai W."/>
            <person name="Tsubouchi T."/>
            <person name="Morono Y."/>
            <person name="Uchiyama I."/>
            <person name="Ito T."/>
            <person name="Fujiyama A."/>
            <person name="Inagaki F."/>
            <person name="Takami H."/>
        </authorList>
    </citation>
    <scope>NUCLEOTIDE SEQUENCE</scope>
    <source>
        <strain evidence="1">Expedition CK06-06</strain>
    </source>
</reference>
<gene>
    <name evidence="1" type="ORF">S12H4_36295</name>
</gene>
<sequence>SYLKLPGTLTRKGDNTANRPHRIARLLEVPDGFAVARREVLEALAAQAPAKPPPPQRTYRGRGQPFDLAAWMQEHGIEVKSSDPYQGGTRYILKQCVFNEDHTGTSAAIFQGADGRIGYKCQHAECVGKTWTDVRELKEPAYRRPDLREAQEILDQALPTIQVNNRQLRDVTSEVLEILEKANRPEFLFVRAGGLTRIALNEEGYPIIELVNESALRGYMTRTANFIKVQKKKEETVVTAVPPPLDVARDILTLGQWSLPPLQEGRIQA</sequence>